<evidence type="ECO:0000313" key="2">
    <source>
        <dbReference type="Proteomes" id="UP000285478"/>
    </source>
</evidence>
<name>A0A410H5T7_9GAMM</name>
<dbReference type="Proteomes" id="UP000285478">
    <property type="component" value="Chromosome"/>
</dbReference>
<accession>A0A410H5T7</accession>
<sequence>MPSALYDGQVMHQRFGDVPYRFKYRVLGLKIDIDRFEEEVRPLRWLSLNRFNLIQVNTADFGARNGQAWREWINELLKQYAIDTPPNRVELVCIPRLLGMAFNPLAVWYAFDADDRLIAIIGEVSNTFGQRHHYVLANQGQPLDEQAHTIQSCAEKRFHVSPFIGMNSHYEFRFAAPGEHYRLGIKQFEDGTPRLLATQSGKQQPLKDSVLLKAFLRFPFHALKVLGLIHWWALKIWLRGGKFHRTPEHLNDIQHSHSEMTLCSK</sequence>
<gene>
    <name evidence="1" type="ORF">EPV75_11660</name>
</gene>
<proteinExistence type="predicted"/>
<dbReference type="Pfam" id="PF07103">
    <property type="entry name" value="DUF1365"/>
    <property type="match status" value="1"/>
</dbReference>
<protein>
    <submittedName>
        <fullName evidence="1">DUF1365 domain-containing protein</fullName>
    </submittedName>
</protein>
<dbReference type="KEGG" id="htr:EPV75_11660"/>
<organism evidence="1 2">
    <name type="scientific">Hydrogenovibrio thermophilus</name>
    <dbReference type="NCBI Taxonomy" id="265883"/>
    <lineage>
        <taxon>Bacteria</taxon>
        <taxon>Pseudomonadati</taxon>
        <taxon>Pseudomonadota</taxon>
        <taxon>Gammaproteobacteria</taxon>
        <taxon>Thiotrichales</taxon>
        <taxon>Piscirickettsiaceae</taxon>
        <taxon>Hydrogenovibrio</taxon>
    </lineage>
</organism>
<dbReference type="InterPro" id="IPR010775">
    <property type="entry name" value="DUF1365"/>
</dbReference>
<reference evidence="1 2" key="1">
    <citation type="journal article" date="2018" name="Environ. Microbiol.">
        <title>Genomes of ubiquitous marine and hypersaline Hydrogenovibrio, Thiomicrorhabdus and Thiomicrospira spp. encode a diversity of mechanisms to sustain chemolithoautotrophy in heterogeneous environments.</title>
        <authorList>
            <person name="Scott K.M."/>
            <person name="Williams J."/>
            <person name="Porter C.M.B."/>
            <person name="Russel S."/>
            <person name="Harmer T.L."/>
            <person name="Paul J.H."/>
            <person name="Antonen K.M."/>
            <person name="Bridges M.K."/>
            <person name="Camper G.J."/>
            <person name="Campla C.K."/>
            <person name="Casella L.G."/>
            <person name="Chase E."/>
            <person name="Conrad J.W."/>
            <person name="Cruz M.C."/>
            <person name="Dunlap D.S."/>
            <person name="Duran L."/>
            <person name="Fahsbender E.M."/>
            <person name="Goldsmith D.B."/>
            <person name="Keeley R.F."/>
            <person name="Kondoff M.R."/>
            <person name="Kussy B.I."/>
            <person name="Lane M.K."/>
            <person name="Lawler S."/>
            <person name="Leigh B.A."/>
            <person name="Lewis C."/>
            <person name="Lostal L.M."/>
            <person name="Marking D."/>
            <person name="Mancera P.A."/>
            <person name="McClenthan E.C."/>
            <person name="McIntyre E.A."/>
            <person name="Mine J.A."/>
            <person name="Modi S."/>
            <person name="Moore B.D."/>
            <person name="Morgan W.A."/>
            <person name="Nelson K.M."/>
            <person name="Nguyen K.N."/>
            <person name="Ogburn N."/>
            <person name="Parrino D.G."/>
            <person name="Pedapudi A.D."/>
            <person name="Pelham R.P."/>
            <person name="Preece A.M."/>
            <person name="Rampersad E.A."/>
            <person name="Richardson J.C."/>
            <person name="Rodgers C.M."/>
            <person name="Schaffer B.L."/>
            <person name="Sheridan N.E."/>
            <person name="Solone M.R."/>
            <person name="Staley Z.R."/>
            <person name="Tabuchi M."/>
            <person name="Waide R.J."/>
            <person name="Wanjugi P.W."/>
            <person name="Young S."/>
            <person name="Clum A."/>
            <person name="Daum C."/>
            <person name="Huntemann M."/>
            <person name="Ivanova N."/>
            <person name="Kyrpides N."/>
            <person name="Mikhailova N."/>
            <person name="Palaniappan K."/>
            <person name="Pillay M."/>
            <person name="Reddy T.B.K."/>
            <person name="Shapiro N."/>
            <person name="Stamatis D."/>
            <person name="Varghese N."/>
            <person name="Woyke T."/>
            <person name="Boden R."/>
            <person name="Freyermuth S.K."/>
            <person name="Kerfeld C.A."/>
        </authorList>
    </citation>
    <scope>NUCLEOTIDE SEQUENCE [LARGE SCALE GENOMIC DNA]</scope>
    <source>
        <strain evidence="1 2">JR-2</strain>
    </source>
</reference>
<evidence type="ECO:0000313" key="1">
    <source>
        <dbReference type="EMBL" id="QAB16267.1"/>
    </source>
</evidence>
<dbReference type="PANTHER" id="PTHR33973:SF4">
    <property type="entry name" value="OS07G0153300 PROTEIN"/>
    <property type="match status" value="1"/>
</dbReference>
<keyword evidence="2" id="KW-1185">Reference proteome</keyword>
<dbReference type="PANTHER" id="PTHR33973">
    <property type="entry name" value="OS07G0153300 PROTEIN"/>
    <property type="match status" value="1"/>
</dbReference>
<dbReference type="RefSeq" id="WP_128385505.1">
    <property type="nucleotide sequence ID" value="NZ_CP035033.1"/>
</dbReference>
<dbReference type="AlphaFoldDB" id="A0A410H5T7"/>
<dbReference type="EMBL" id="CP035033">
    <property type="protein sequence ID" value="QAB16267.1"/>
    <property type="molecule type" value="Genomic_DNA"/>
</dbReference>